<dbReference type="VEuPathDB" id="FungiDB:ASPNIDRAFT2_174813"/>
<dbReference type="GO" id="GO:0006107">
    <property type="term" value="P:oxaloacetate metabolic process"/>
    <property type="evidence" value="ECO:0007669"/>
    <property type="project" value="UniProtKB-ARBA"/>
</dbReference>
<proteinExistence type="inferred from homology"/>
<dbReference type="Gene3D" id="3.90.850.10">
    <property type="entry name" value="Fumarylacetoacetase-like, C-terminal domain"/>
    <property type="match status" value="1"/>
</dbReference>
<protein>
    <recommendedName>
        <fullName evidence="3">Fumarylacetoacetase-like C-terminal domain-containing protein</fullName>
    </recommendedName>
</protein>
<dbReference type="KEGG" id="ang:An02g12790"/>
<dbReference type="PANTHER" id="PTHR11820:SF100">
    <property type="entry name" value="FUMARYLACETOACETATE HYDROLASE FAMILY PROTEIN (AFU_ORTHOLOGUE AFUA_4G01490)"/>
    <property type="match status" value="1"/>
</dbReference>
<feature type="domain" description="Fumarylacetoacetase-like C-terminal" evidence="3">
    <location>
        <begin position="75"/>
        <end position="284"/>
    </location>
</feature>
<organism evidence="4 5">
    <name type="scientific">Aspergillus niger</name>
    <dbReference type="NCBI Taxonomy" id="5061"/>
    <lineage>
        <taxon>Eukaryota</taxon>
        <taxon>Fungi</taxon>
        <taxon>Dikarya</taxon>
        <taxon>Ascomycota</taxon>
        <taxon>Pezizomycotina</taxon>
        <taxon>Eurotiomycetes</taxon>
        <taxon>Eurotiomycetidae</taxon>
        <taxon>Eurotiales</taxon>
        <taxon>Aspergillaceae</taxon>
        <taxon>Aspergillus</taxon>
        <taxon>Aspergillus subgen. Circumdati</taxon>
    </lineage>
</organism>
<accession>A0A254TQI8</accession>
<evidence type="ECO:0000313" key="5">
    <source>
        <dbReference type="Proteomes" id="UP000197666"/>
    </source>
</evidence>
<gene>
    <name evidence="6" type="ORF">An02g12790</name>
    <name evidence="4" type="ORF">CAN33_004895</name>
</gene>
<reference evidence="6" key="3">
    <citation type="submission" date="2025-02" db="EMBL/GenBank/DDBJ databases">
        <authorList>
            <consortium name="NCBI Genome Project"/>
        </authorList>
    </citation>
    <scope>NUCLEOTIDE SEQUENCE</scope>
</reference>
<evidence type="ECO:0000256" key="2">
    <source>
        <dbReference type="ARBA" id="ARBA00022723"/>
    </source>
</evidence>
<dbReference type="InterPro" id="IPR036663">
    <property type="entry name" value="Fumarylacetoacetase_C_sf"/>
</dbReference>
<dbReference type="PANTHER" id="PTHR11820">
    <property type="entry name" value="ACYLPYRUVASE"/>
    <property type="match status" value="1"/>
</dbReference>
<keyword evidence="2" id="KW-0479">Metal-binding</keyword>
<dbReference type="FunFam" id="3.90.850.10:FF:000002">
    <property type="entry name" value="2-hydroxyhepta-2,4-diene-1,7-dioate isomerase"/>
    <property type="match status" value="1"/>
</dbReference>
<evidence type="ECO:0000313" key="4">
    <source>
        <dbReference type="EMBL" id="TPR08580.1"/>
    </source>
</evidence>
<reference evidence="4" key="2">
    <citation type="submission" date="2019-02" db="EMBL/GenBank/DDBJ databases">
        <title>FDA dAtabase for Regulatory Grade micrObial Sequences (FDA-ARGOS): Supporting development and validation of Infectious Disease Dx tests.</title>
        <authorList>
            <person name="Kerrigan L."/>
            <person name="Tallon L.J."/>
            <person name="Sadzewicz L."/>
            <person name="Sengamalay N."/>
            <person name="Ott S."/>
            <person name="Godinez A."/>
            <person name="Nagaraj S."/>
            <person name="Vavikolanu K."/>
            <person name="Vyas G."/>
            <person name="Nadendla S."/>
            <person name="Aluvathingal J."/>
            <person name="Sichtig H."/>
        </authorList>
    </citation>
    <scope>NUCLEOTIDE SEQUENCE</scope>
    <source>
        <strain evidence="4">FDAARGOS_311</strain>
    </source>
</reference>
<dbReference type="VEuPathDB" id="FungiDB:M747DRAFT_303054"/>
<comment type="similarity">
    <text evidence="1">Belongs to the FAH family.</text>
</comment>
<evidence type="ECO:0000256" key="1">
    <source>
        <dbReference type="ARBA" id="ARBA00010211"/>
    </source>
</evidence>
<dbReference type="GO" id="GO:0050163">
    <property type="term" value="F:oxaloacetate tautomerase activity"/>
    <property type="evidence" value="ECO:0007669"/>
    <property type="project" value="UniProtKB-ARBA"/>
</dbReference>
<reference evidence="5" key="1">
    <citation type="submission" date="2018-10" db="EMBL/GenBank/DDBJ databases">
        <title>FDA dAtabase for Regulatory Grade micrObial Sequences (FDA-ARGOS): Supporting development and validation of Infectious Disease Dx tests.</title>
        <authorList>
            <person name="Kerrigan L."/>
            <person name="Tallon L."/>
            <person name="Sadzewicz L."/>
            <person name="Sengamalay N."/>
            <person name="Ott S."/>
            <person name="Godinez A."/>
            <person name="Nagaraj S."/>
            <person name="Vavikolanu K."/>
            <person name="Nadendla S."/>
            <person name="George J."/>
            <person name="Sichtig H."/>
        </authorList>
    </citation>
    <scope>NUCLEOTIDE SEQUENCE [LARGE SCALE GENOMIC DNA]</scope>
    <source>
        <strain evidence="5">FDAARGOS_311</strain>
    </source>
</reference>
<dbReference type="AlphaFoldDB" id="A0A254TQI8"/>
<reference evidence="6" key="4">
    <citation type="submission" date="2025-04" db="UniProtKB">
        <authorList>
            <consortium name="RefSeq"/>
        </authorList>
    </citation>
    <scope>IDENTIFICATION</scope>
</reference>
<sequence length="288" mass="31207">MSWSRLIRFIDTTGEVCFGEPAISDITKLTEECLAGTLFAQEYVGDSPLSVTPGSRRLQVKELLGILRPEDVPIIRCVGLNYMAHIKEGGRTPPPHPSLFIKPNTSIASYNEDIPIPRIAQDSVDYEGELTIVIGKTGKNIPKENALEYIAGYVAANDVSCRSWQKDPLKAGGVPQWCFSKGFDKFAPVGSVLVSPKVVGAADNLRLQTLVNGEVRQDTNTNDLLFNVPHLISFLSQGTTLKKGTVIMTGTPSGVAMGMTPPKYLKDGDVVEVVVEGLGATRNVMVFE</sequence>
<dbReference type="InterPro" id="IPR011234">
    <property type="entry name" value="Fumarylacetoacetase-like_C"/>
</dbReference>
<dbReference type="GO" id="GO:0046872">
    <property type="term" value="F:metal ion binding"/>
    <property type="evidence" value="ECO:0007669"/>
    <property type="project" value="UniProtKB-KW"/>
</dbReference>
<dbReference type="EMBL" id="NKJJ02000003">
    <property type="protein sequence ID" value="TPR08580.1"/>
    <property type="molecule type" value="Genomic_DNA"/>
</dbReference>
<dbReference type="VEuPathDB" id="FungiDB:An02g12790"/>
<dbReference type="SUPFAM" id="SSF56529">
    <property type="entry name" value="FAH"/>
    <property type="match status" value="1"/>
</dbReference>
<dbReference type="Proteomes" id="UP000197666">
    <property type="component" value="Unassembled WGS sequence"/>
</dbReference>
<evidence type="ECO:0000313" key="6">
    <source>
        <dbReference type="RefSeq" id="XP_001400410.1"/>
    </source>
</evidence>
<dbReference type="RefSeq" id="XP_001400410.1">
    <property type="nucleotide sequence ID" value="XM_001400373.1"/>
</dbReference>
<dbReference type="eggNOG" id="KOG1535">
    <property type="taxonomic scope" value="Eukaryota"/>
</dbReference>
<name>A0A254TQI8_ASPNG</name>
<dbReference type="Pfam" id="PF01557">
    <property type="entry name" value="FAA_hydrolase"/>
    <property type="match status" value="1"/>
</dbReference>
<dbReference type="VEuPathDB" id="FungiDB:ATCC64974_52600"/>
<dbReference type="GeneID" id="4979819"/>
<evidence type="ECO:0000259" key="3">
    <source>
        <dbReference type="Pfam" id="PF01557"/>
    </source>
</evidence>
<dbReference type="SMR" id="A0A254TQI8"/>